<keyword evidence="3" id="KW-1185">Reference proteome</keyword>
<sequence length="102" mass="11572">MSNTRQDTYTPRGSLDGRPVMALYKMAAIQEKSFGVLENAKCSSVMSIQHTFLHWSTIVSDFLNRELPHRWIGHAGLDDVPLFPWSPGRQMSHHVISSCEVM</sequence>
<dbReference type="AlphaFoldDB" id="A0A4Y2RYE5"/>
<protein>
    <submittedName>
        <fullName evidence="2">Uncharacterized protein</fullName>
    </submittedName>
</protein>
<dbReference type="EMBL" id="BGPR01018732">
    <property type="protein sequence ID" value="GBN79998.1"/>
    <property type="molecule type" value="Genomic_DNA"/>
</dbReference>
<reference evidence="2 3" key="1">
    <citation type="journal article" date="2019" name="Sci. Rep.">
        <title>Orb-weaving spider Araneus ventricosus genome elucidates the spidroin gene catalogue.</title>
        <authorList>
            <person name="Kono N."/>
            <person name="Nakamura H."/>
            <person name="Ohtoshi R."/>
            <person name="Moran D.A.P."/>
            <person name="Shinohara A."/>
            <person name="Yoshida Y."/>
            <person name="Fujiwara M."/>
            <person name="Mori M."/>
            <person name="Tomita M."/>
            <person name="Arakawa K."/>
        </authorList>
    </citation>
    <scope>NUCLEOTIDE SEQUENCE [LARGE SCALE GENOMIC DNA]</scope>
</reference>
<dbReference type="EMBL" id="BGPR01018742">
    <property type="protein sequence ID" value="GBN80020.1"/>
    <property type="molecule type" value="Genomic_DNA"/>
</dbReference>
<comment type="caution">
    <text evidence="2">The sequence shown here is derived from an EMBL/GenBank/DDBJ whole genome shotgun (WGS) entry which is preliminary data.</text>
</comment>
<evidence type="ECO:0000313" key="2">
    <source>
        <dbReference type="EMBL" id="GBN80020.1"/>
    </source>
</evidence>
<gene>
    <name evidence="2" type="ORF">AVEN_152633_1</name>
    <name evidence="1" type="ORF">AVEN_269326_1</name>
</gene>
<evidence type="ECO:0000313" key="3">
    <source>
        <dbReference type="Proteomes" id="UP000499080"/>
    </source>
</evidence>
<proteinExistence type="predicted"/>
<organism evidence="2 3">
    <name type="scientific">Araneus ventricosus</name>
    <name type="common">Orbweaver spider</name>
    <name type="synonym">Epeira ventricosa</name>
    <dbReference type="NCBI Taxonomy" id="182803"/>
    <lineage>
        <taxon>Eukaryota</taxon>
        <taxon>Metazoa</taxon>
        <taxon>Ecdysozoa</taxon>
        <taxon>Arthropoda</taxon>
        <taxon>Chelicerata</taxon>
        <taxon>Arachnida</taxon>
        <taxon>Araneae</taxon>
        <taxon>Araneomorphae</taxon>
        <taxon>Entelegynae</taxon>
        <taxon>Araneoidea</taxon>
        <taxon>Araneidae</taxon>
        <taxon>Araneus</taxon>
    </lineage>
</organism>
<name>A0A4Y2RYE5_ARAVE</name>
<dbReference type="OrthoDB" id="6764275at2759"/>
<accession>A0A4Y2RYE5</accession>
<evidence type="ECO:0000313" key="1">
    <source>
        <dbReference type="EMBL" id="GBN79998.1"/>
    </source>
</evidence>
<dbReference type="Proteomes" id="UP000499080">
    <property type="component" value="Unassembled WGS sequence"/>
</dbReference>